<dbReference type="InterPro" id="IPR009057">
    <property type="entry name" value="Homeodomain-like_sf"/>
</dbReference>
<evidence type="ECO:0000256" key="2">
    <source>
        <dbReference type="ARBA" id="ARBA00022490"/>
    </source>
</evidence>
<accession>A0ABT9U7J1</accession>
<organism evidence="11 12">
    <name type="scientific">Paenibacillus harenae</name>
    <dbReference type="NCBI Taxonomy" id="306543"/>
    <lineage>
        <taxon>Bacteria</taxon>
        <taxon>Bacillati</taxon>
        <taxon>Bacillota</taxon>
        <taxon>Bacilli</taxon>
        <taxon>Bacillales</taxon>
        <taxon>Paenibacillaceae</taxon>
        <taxon>Paenibacillus</taxon>
    </lineage>
</organism>
<feature type="modified residue" description="4-aspartylphosphate" evidence="8">
    <location>
        <position position="55"/>
    </location>
</feature>
<dbReference type="InterPro" id="IPR051552">
    <property type="entry name" value="HptR"/>
</dbReference>
<comment type="caution">
    <text evidence="11">The sequence shown here is derived from an EMBL/GenBank/DDBJ whole genome shotgun (WGS) entry which is preliminary data.</text>
</comment>
<dbReference type="InterPro" id="IPR020449">
    <property type="entry name" value="Tscrpt_reg_AraC-type_HTH"/>
</dbReference>
<dbReference type="InterPro" id="IPR018060">
    <property type="entry name" value="HTH_AraC"/>
</dbReference>
<keyword evidence="6" id="KW-0238">DNA-binding</keyword>
<dbReference type="InterPro" id="IPR001789">
    <property type="entry name" value="Sig_transdc_resp-reg_receiver"/>
</dbReference>
<dbReference type="PRINTS" id="PR00032">
    <property type="entry name" value="HTHARAC"/>
</dbReference>
<dbReference type="Pfam" id="PF12833">
    <property type="entry name" value="HTH_18"/>
    <property type="match status" value="1"/>
</dbReference>
<proteinExistence type="predicted"/>
<keyword evidence="5" id="KW-0805">Transcription regulation</keyword>
<dbReference type="PANTHER" id="PTHR42713">
    <property type="entry name" value="HISTIDINE KINASE-RELATED"/>
    <property type="match status" value="1"/>
</dbReference>
<dbReference type="InterPro" id="IPR018062">
    <property type="entry name" value="HTH_AraC-typ_CS"/>
</dbReference>
<evidence type="ECO:0000313" key="12">
    <source>
        <dbReference type="Proteomes" id="UP001229346"/>
    </source>
</evidence>
<dbReference type="SMART" id="SM00342">
    <property type="entry name" value="HTH_ARAC"/>
    <property type="match status" value="1"/>
</dbReference>
<evidence type="ECO:0000256" key="7">
    <source>
        <dbReference type="ARBA" id="ARBA00023163"/>
    </source>
</evidence>
<dbReference type="EMBL" id="JAUSSU010000007">
    <property type="protein sequence ID" value="MDQ0114189.1"/>
    <property type="molecule type" value="Genomic_DNA"/>
</dbReference>
<dbReference type="SUPFAM" id="SSF46689">
    <property type="entry name" value="Homeodomain-like"/>
    <property type="match status" value="1"/>
</dbReference>
<dbReference type="SMART" id="SM00448">
    <property type="entry name" value="REC"/>
    <property type="match status" value="1"/>
</dbReference>
<dbReference type="Pfam" id="PF00072">
    <property type="entry name" value="Response_reg"/>
    <property type="match status" value="1"/>
</dbReference>
<evidence type="ECO:0000256" key="5">
    <source>
        <dbReference type="ARBA" id="ARBA00023015"/>
    </source>
</evidence>
<dbReference type="PANTHER" id="PTHR42713:SF3">
    <property type="entry name" value="TRANSCRIPTIONAL REGULATORY PROTEIN HPTR"/>
    <property type="match status" value="1"/>
</dbReference>
<evidence type="ECO:0000313" key="11">
    <source>
        <dbReference type="EMBL" id="MDQ0114189.1"/>
    </source>
</evidence>
<name>A0ABT9U7J1_PAEHA</name>
<evidence type="ECO:0000256" key="3">
    <source>
        <dbReference type="ARBA" id="ARBA00022553"/>
    </source>
</evidence>
<evidence type="ECO:0000259" key="9">
    <source>
        <dbReference type="PROSITE" id="PS01124"/>
    </source>
</evidence>
<dbReference type="CDD" id="cd17536">
    <property type="entry name" value="REC_YesN-like"/>
    <property type="match status" value="1"/>
</dbReference>
<keyword evidence="4" id="KW-0902">Two-component regulatory system</keyword>
<dbReference type="PROSITE" id="PS50110">
    <property type="entry name" value="RESPONSE_REGULATORY"/>
    <property type="match status" value="1"/>
</dbReference>
<gene>
    <name evidence="11" type="ORF">J2T15_003644</name>
</gene>
<dbReference type="SUPFAM" id="SSF52172">
    <property type="entry name" value="CheY-like"/>
    <property type="match status" value="1"/>
</dbReference>
<evidence type="ECO:0000256" key="6">
    <source>
        <dbReference type="ARBA" id="ARBA00023125"/>
    </source>
</evidence>
<feature type="domain" description="Response regulatory" evidence="10">
    <location>
        <begin position="3"/>
        <end position="120"/>
    </location>
</feature>
<reference evidence="11 12" key="1">
    <citation type="submission" date="2023-07" db="EMBL/GenBank/DDBJ databases">
        <title>Sorghum-associated microbial communities from plants grown in Nebraska, USA.</title>
        <authorList>
            <person name="Schachtman D."/>
        </authorList>
    </citation>
    <scope>NUCLEOTIDE SEQUENCE [LARGE SCALE GENOMIC DNA]</scope>
    <source>
        <strain evidence="11 12">CC482</strain>
    </source>
</reference>
<sequence>MAQLMLVDDEAHVVDRFATTIDWKSVSIEGVYRAYSAAEALELLEQYSIDIVITDIKMPGMSGLQLIAEIRRLWPKTKCILLSGYSDFDFAKQAILYQTEDYLLKPVKEDDLLSTVKRVLLKLEQEWEEVVSSQRMTYTLKENLPLLRANLLHELLQGKKWSAEVLQEKMNRLEMGSPVWESFALMVIRMDEPFLQYELEDQSWKEYAVSNMVEELFGARYAIWYAKDAHDYLVFLLTAKQEDGAVDDPIWFERTAAALQSAVCAYLKAKISILVSKRGIFPEDVASYYNRSIASFRKRIGNERELFMRLEDEDKSAAPIHSLQSLYEPPTLIHLLEAARWDVIEEKLQRIYETMENGDAVSQEHLLEVYFTIASAYTFIAHKNGRRLADLIGSYYDRMSEGFPCRSLNHLREWSFRTLQHMREDMDRETQDSRSALIRDIQTFVEENVTRDISLQTIAEKVVLHPVYVSKVYKLETGENISDYVQRVKMKKAEHMLKLTNEKIYEIATQLGYQRPHSFIYAFKKMFGITPQEYRDRYLT</sequence>
<dbReference type="PROSITE" id="PS00041">
    <property type="entry name" value="HTH_ARAC_FAMILY_1"/>
    <property type="match status" value="1"/>
</dbReference>
<dbReference type="Gene3D" id="1.10.10.60">
    <property type="entry name" value="Homeodomain-like"/>
    <property type="match status" value="2"/>
</dbReference>
<keyword evidence="2" id="KW-0963">Cytoplasm</keyword>
<feature type="domain" description="HTH araC/xylS-type" evidence="9">
    <location>
        <begin position="439"/>
        <end position="537"/>
    </location>
</feature>
<dbReference type="InterPro" id="IPR011006">
    <property type="entry name" value="CheY-like_superfamily"/>
</dbReference>
<evidence type="ECO:0000259" key="10">
    <source>
        <dbReference type="PROSITE" id="PS50110"/>
    </source>
</evidence>
<dbReference type="RefSeq" id="WP_307205511.1">
    <property type="nucleotide sequence ID" value="NZ_JAUSSU010000007.1"/>
</dbReference>
<dbReference type="Proteomes" id="UP001229346">
    <property type="component" value="Unassembled WGS sequence"/>
</dbReference>
<keyword evidence="3 8" id="KW-0597">Phosphoprotein</keyword>
<evidence type="ECO:0000256" key="8">
    <source>
        <dbReference type="PROSITE-ProRule" id="PRU00169"/>
    </source>
</evidence>
<dbReference type="PROSITE" id="PS01124">
    <property type="entry name" value="HTH_ARAC_FAMILY_2"/>
    <property type="match status" value="1"/>
</dbReference>
<comment type="subcellular location">
    <subcellularLocation>
        <location evidence="1">Cytoplasm</location>
    </subcellularLocation>
</comment>
<keyword evidence="7" id="KW-0804">Transcription</keyword>
<dbReference type="Gene3D" id="3.40.50.2300">
    <property type="match status" value="1"/>
</dbReference>
<protein>
    <submittedName>
        <fullName evidence="11">Two-component system response regulator YesN</fullName>
    </submittedName>
</protein>
<keyword evidence="12" id="KW-1185">Reference proteome</keyword>
<evidence type="ECO:0000256" key="1">
    <source>
        <dbReference type="ARBA" id="ARBA00004496"/>
    </source>
</evidence>
<evidence type="ECO:0000256" key="4">
    <source>
        <dbReference type="ARBA" id="ARBA00023012"/>
    </source>
</evidence>